<dbReference type="Pfam" id="PF18962">
    <property type="entry name" value="Por_Secre_tail"/>
    <property type="match status" value="1"/>
</dbReference>
<proteinExistence type="predicted"/>
<dbReference type="SUPFAM" id="SSF110296">
    <property type="entry name" value="Oligoxyloglucan reducing end-specific cellobiohydrolase"/>
    <property type="match status" value="2"/>
</dbReference>
<dbReference type="Proteomes" id="UP000199149">
    <property type="component" value="Unassembled WGS sequence"/>
</dbReference>
<dbReference type="InterPro" id="IPR026444">
    <property type="entry name" value="Secre_tail"/>
</dbReference>
<accession>A0A1I5AEY0</accession>
<evidence type="ECO:0000313" key="7">
    <source>
        <dbReference type="EMBL" id="SFN60993.1"/>
    </source>
</evidence>
<dbReference type="RefSeq" id="WP_092909881.1">
    <property type="nucleotide sequence ID" value="NZ_FOUZ01000016.1"/>
</dbReference>
<dbReference type="EMBL" id="FOUZ01000016">
    <property type="protein sequence ID" value="SFN60993.1"/>
    <property type="molecule type" value="Genomic_DNA"/>
</dbReference>
<dbReference type="Pfam" id="PF14870">
    <property type="entry name" value="PSII_BNR"/>
    <property type="match status" value="1"/>
</dbReference>
<dbReference type="OrthoDB" id="610388at2"/>
<evidence type="ECO:0000259" key="6">
    <source>
        <dbReference type="Pfam" id="PF18962"/>
    </source>
</evidence>
<protein>
    <submittedName>
        <fullName evidence="7">Por secretion system C-terminal sorting domain-containing protein</fullName>
    </submittedName>
</protein>
<feature type="chain" id="PRO_5011533048" evidence="4">
    <location>
        <begin position="20"/>
        <end position="672"/>
    </location>
</feature>
<dbReference type="STRING" id="684065.SAMN05421738_11668"/>
<organism evidence="7 8">
    <name type="scientific">Algoriella xinjiangensis</name>
    <dbReference type="NCBI Taxonomy" id="684065"/>
    <lineage>
        <taxon>Bacteria</taxon>
        <taxon>Pseudomonadati</taxon>
        <taxon>Bacteroidota</taxon>
        <taxon>Flavobacteriia</taxon>
        <taxon>Flavobacteriales</taxon>
        <taxon>Weeksellaceae</taxon>
        <taxon>Algoriella</taxon>
    </lineage>
</organism>
<dbReference type="AlphaFoldDB" id="A0A1I5AEY0"/>
<dbReference type="InterPro" id="IPR028203">
    <property type="entry name" value="PSII_CF48-like_dom"/>
</dbReference>
<evidence type="ECO:0000256" key="3">
    <source>
        <dbReference type="ARBA" id="ARBA00023276"/>
    </source>
</evidence>
<dbReference type="GO" id="GO:0015979">
    <property type="term" value="P:photosynthesis"/>
    <property type="evidence" value="ECO:0007669"/>
    <property type="project" value="UniProtKB-KW"/>
</dbReference>
<sequence length="672" mass="77771">MIRKFTFLFYCLFSIFLSAQNYNLELINPKPTDETILDISFRDYNLGFLITENNIFKSNDKGESWDFDKSVSYGKQLNCKEKECLSIEYSKINKYDSITQSWKTTYQENGADFLSLSLVNDSIYYVASKSKLYKTIDGGNKWTSKVINFNVNNIFFTDEVKGFFTTSNGLIGMTLNSGLTWEVVFDRSNIVPSDFHSIYFINDKIGLATLGHGDFLRTTNGGLSWKKINDGYKANKFFFVNDKEGFFTYDYGKLYFTEDAGLTWVRRDLHESYYAGTNLKGLYFINKNEGFIGGLFGRFYKTIDNGITSKQYGITYNDVKSFYSVNNKLYLTTNKEIFKSQDETRTWEKINSATEFGNRKIQFIDDNTALGIFYRDSNNNSADFFKTYNGGKTWNLIKYTSIVDFKLFDAKFGVLRDSDASVHYTVDGGNSYQPSNEKYLTNFQKIGNTVFSNTFNLSSPKIYTSLNNGKTWENIYTFPEGEIYDMKFISENQGYVVGRYDSNFKTTDGGKTWTKMNLPYEWYKHVNFFNNIGLIIDEDGLFYLTKDGGQTWQFILSKYGLTNSYFDSENIYLTGSYGKVYKFSMDELTVNDLEINQNYNFKIFPNPTKDKLNIKLISKLTFSKVEIYNLIGERVLESNKEALNISNLPKGVYVLKLYTKEGKILTKKIIKE</sequence>
<dbReference type="Gene3D" id="2.130.10.10">
    <property type="entry name" value="YVTN repeat-like/Quinoprotein amine dehydrogenase"/>
    <property type="match status" value="3"/>
</dbReference>
<name>A0A1I5AEY0_9FLAO</name>
<evidence type="ECO:0000313" key="8">
    <source>
        <dbReference type="Proteomes" id="UP000199149"/>
    </source>
</evidence>
<reference evidence="8" key="1">
    <citation type="submission" date="2016-10" db="EMBL/GenBank/DDBJ databases">
        <authorList>
            <person name="Varghese N."/>
            <person name="Submissions S."/>
        </authorList>
    </citation>
    <scope>NUCLEOTIDE SEQUENCE [LARGE SCALE GENOMIC DNA]</scope>
    <source>
        <strain evidence="8">XJ109</strain>
    </source>
</reference>
<keyword evidence="2 4" id="KW-0732">Signal</keyword>
<feature type="signal peptide" evidence="4">
    <location>
        <begin position="1"/>
        <end position="19"/>
    </location>
</feature>
<keyword evidence="3" id="KW-0604">Photosystem II</keyword>
<dbReference type="InterPro" id="IPR015943">
    <property type="entry name" value="WD40/YVTN_repeat-like_dom_sf"/>
</dbReference>
<feature type="domain" description="Secretion system C-terminal sorting" evidence="6">
    <location>
        <begin position="603"/>
        <end position="670"/>
    </location>
</feature>
<evidence type="ECO:0000256" key="1">
    <source>
        <dbReference type="ARBA" id="ARBA00022531"/>
    </source>
</evidence>
<evidence type="ECO:0000256" key="2">
    <source>
        <dbReference type="ARBA" id="ARBA00022729"/>
    </source>
</evidence>
<dbReference type="NCBIfam" id="TIGR04183">
    <property type="entry name" value="Por_Secre_tail"/>
    <property type="match status" value="1"/>
</dbReference>
<dbReference type="PANTHER" id="PTHR47199:SF2">
    <property type="entry name" value="PHOTOSYSTEM II STABILITY_ASSEMBLY FACTOR HCF136, CHLOROPLASTIC"/>
    <property type="match status" value="1"/>
</dbReference>
<gene>
    <name evidence="7" type="ORF">SAMN05421738_11668</name>
</gene>
<dbReference type="PANTHER" id="PTHR47199">
    <property type="entry name" value="PHOTOSYSTEM II STABILITY/ASSEMBLY FACTOR HCF136, CHLOROPLASTIC"/>
    <property type="match status" value="1"/>
</dbReference>
<keyword evidence="1" id="KW-0602">Photosynthesis</keyword>
<feature type="domain" description="Photosynthesis system II assembly factor Ycf48/Hcf136-like" evidence="5">
    <location>
        <begin position="469"/>
        <end position="555"/>
    </location>
</feature>
<evidence type="ECO:0000259" key="5">
    <source>
        <dbReference type="Pfam" id="PF14870"/>
    </source>
</evidence>
<dbReference type="GO" id="GO:0009523">
    <property type="term" value="C:photosystem II"/>
    <property type="evidence" value="ECO:0007669"/>
    <property type="project" value="UniProtKB-KW"/>
</dbReference>
<evidence type="ECO:0000256" key="4">
    <source>
        <dbReference type="SAM" id="SignalP"/>
    </source>
</evidence>
<keyword evidence="8" id="KW-1185">Reference proteome</keyword>